<comment type="similarity">
    <text evidence="1">Belongs to the acetyltransferase family. GNAT subfamily.</text>
</comment>
<dbReference type="RefSeq" id="WP_009147847.1">
    <property type="nucleotide sequence ID" value="NZ_CP121471.1"/>
</dbReference>
<organism evidence="5 6">
    <name type="scientific">Thiorhodovibrio frisius</name>
    <dbReference type="NCBI Taxonomy" id="631362"/>
    <lineage>
        <taxon>Bacteria</taxon>
        <taxon>Pseudomonadati</taxon>
        <taxon>Pseudomonadota</taxon>
        <taxon>Gammaproteobacteria</taxon>
        <taxon>Chromatiales</taxon>
        <taxon>Chromatiaceae</taxon>
        <taxon>Thiorhodovibrio</taxon>
    </lineage>
</organism>
<dbReference type="GO" id="GO:0016746">
    <property type="term" value="F:acyltransferase activity"/>
    <property type="evidence" value="ECO:0007669"/>
    <property type="project" value="UniProtKB-KW"/>
</dbReference>
<dbReference type="InterPro" id="IPR016181">
    <property type="entry name" value="Acyl_CoA_acyltransferase"/>
</dbReference>
<reference evidence="6" key="1">
    <citation type="submission" date="2011-06" db="EMBL/GenBank/DDBJ databases">
        <authorList>
            <consortium name="US DOE Joint Genome Institute (JGI-PGF)"/>
            <person name="Lucas S."/>
            <person name="Han J."/>
            <person name="Lapidus A."/>
            <person name="Cheng J.-F."/>
            <person name="Goodwin L."/>
            <person name="Pitluck S."/>
            <person name="Peters L."/>
            <person name="Land M.L."/>
            <person name="Hauser L."/>
            <person name="Vogl K."/>
            <person name="Liu Z."/>
            <person name="Overmann J."/>
            <person name="Frigaard N.-U."/>
            <person name="Bryant D.A."/>
            <person name="Woyke T.J."/>
        </authorList>
    </citation>
    <scope>NUCLEOTIDE SEQUENCE [LARGE SCALE GENOMIC DNA]</scope>
    <source>
        <strain evidence="6">970</strain>
    </source>
</reference>
<dbReference type="EMBL" id="JH603169">
    <property type="protein sequence ID" value="EIC21261.1"/>
    <property type="molecule type" value="Genomic_DNA"/>
</dbReference>
<dbReference type="PANTHER" id="PTHR36449:SF1">
    <property type="entry name" value="ACETYLTRANSFERASE"/>
    <property type="match status" value="1"/>
</dbReference>
<dbReference type="OrthoDB" id="9799147at2"/>
<protein>
    <recommendedName>
        <fullName evidence="7">GNAT family N-acetyltransferase</fullName>
    </recommendedName>
</protein>
<keyword evidence="3" id="KW-0808">Transferase</keyword>
<sequence>MSDESPRYRIERFDPARHDRDGFECGIPAIDNYFRKTANKLAKADNIRLYVMVAPDGDVIGFYSINAHAVDYVDLPAKYARTRPAHGSVPAAFISMIGRDRRYRNQGFGGDLLVDALARTARAADEIGIAVVMLDIFDCGDPLRVMRRKTLYEGFGFLPLPSNPRRLFLPITTVRKLLLVEV</sequence>
<evidence type="ECO:0008006" key="7">
    <source>
        <dbReference type="Google" id="ProtNLM"/>
    </source>
</evidence>
<keyword evidence="4" id="KW-0012">Acyltransferase</keyword>
<gene>
    <name evidence="5" type="ORF">Thi970DRAFT_01454</name>
</gene>
<evidence type="ECO:0000256" key="2">
    <source>
        <dbReference type="ARBA" id="ARBA00022649"/>
    </source>
</evidence>
<dbReference type="AlphaFoldDB" id="H8Z0G0"/>
<dbReference type="HOGENOM" id="CLU_101288_3_0_6"/>
<dbReference type="SUPFAM" id="SSF55729">
    <property type="entry name" value="Acyl-CoA N-acyltransferases (Nat)"/>
    <property type="match status" value="1"/>
</dbReference>
<keyword evidence="2" id="KW-1277">Toxin-antitoxin system</keyword>
<evidence type="ECO:0000313" key="6">
    <source>
        <dbReference type="Proteomes" id="UP000002964"/>
    </source>
</evidence>
<name>H8Z0G0_9GAMM</name>
<evidence type="ECO:0000256" key="3">
    <source>
        <dbReference type="ARBA" id="ARBA00022679"/>
    </source>
</evidence>
<accession>H8Z0G0</accession>
<dbReference type="Gene3D" id="3.40.630.30">
    <property type="match status" value="1"/>
</dbReference>
<dbReference type="PANTHER" id="PTHR36449">
    <property type="entry name" value="ACETYLTRANSFERASE-RELATED"/>
    <property type="match status" value="1"/>
</dbReference>
<dbReference type="Proteomes" id="UP000002964">
    <property type="component" value="Unassembled WGS sequence"/>
</dbReference>
<proteinExistence type="inferred from homology"/>
<reference evidence="5 6" key="2">
    <citation type="submission" date="2011-11" db="EMBL/GenBank/DDBJ databases">
        <authorList>
            <consortium name="US DOE Joint Genome Institute"/>
            <person name="Lucas S."/>
            <person name="Han J."/>
            <person name="Lapidus A."/>
            <person name="Cheng J.-F."/>
            <person name="Goodwin L."/>
            <person name="Pitluck S."/>
            <person name="Peters L."/>
            <person name="Ovchinnikova G."/>
            <person name="Zhang X."/>
            <person name="Detter J.C."/>
            <person name="Han C."/>
            <person name="Tapia R."/>
            <person name="Land M."/>
            <person name="Hauser L."/>
            <person name="Kyrpides N."/>
            <person name="Ivanova N."/>
            <person name="Pagani I."/>
            <person name="Vogl K."/>
            <person name="Liu Z."/>
            <person name="Overmann J."/>
            <person name="Frigaard N.-U."/>
            <person name="Bryant D."/>
            <person name="Woyke T."/>
        </authorList>
    </citation>
    <scope>NUCLEOTIDE SEQUENCE [LARGE SCALE GENOMIC DNA]</scope>
    <source>
        <strain evidence="5 6">970</strain>
    </source>
</reference>
<evidence type="ECO:0000256" key="1">
    <source>
        <dbReference type="ARBA" id="ARBA00009342"/>
    </source>
</evidence>
<dbReference type="STRING" id="631362.Thi970DRAFT_01454"/>
<evidence type="ECO:0000313" key="5">
    <source>
        <dbReference type="EMBL" id="EIC21261.1"/>
    </source>
</evidence>
<keyword evidence="6" id="KW-1185">Reference proteome</keyword>
<dbReference type="eggNOG" id="COG3153">
    <property type="taxonomic scope" value="Bacteria"/>
</dbReference>
<evidence type="ECO:0000256" key="4">
    <source>
        <dbReference type="ARBA" id="ARBA00023315"/>
    </source>
</evidence>